<dbReference type="RefSeq" id="YP_010780716.1">
    <property type="nucleotide sequence ID" value="NC_075038.1"/>
</dbReference>
<dbReference type="EMBL" id="MF405918">
    <property type="protein sequence ID" value="QKU34101.1"/>
    <property type="molecule type" value="Genomic_DNA"/>
</dbReference>
<dbReference type="PANTHER" id="PTHR43719">
    <property type="entry name" value="TWO-COMPONENT HISTIDINE KINASE"/>
    <property type="match status" value="1"/>
</dbReference>
<sequence>MYNFFYNYIINMGNHITKNKKTDKKFTSVNITENKNNTTNNNALEINIQHNKNNKHLICDDSSMNRLVLKKYLNLYGCNVDEAENGIDAINKVKENGEYNIIWMDIKMPKMNGHECTKILRHELNYKGVIIGLTGYVDDDSIKKCHEVGMNYVLAKPFNADVIHMYVDEANKSF</sequence>
<reference evidence="3" key="1">
    <citation type="submission" date="2017-06" db="EMBL/GenBank/DDBJ databases">
        <authorList>
            <person name="Assis F.L."/>
            <person name="Abrahao J.S."/>
            <person name="Silva L."/>
            <person name="Khalil J.B."/>
            <person name="Rodrigues R."/>
            <person name="Silva L.S."/>
            <person name="Boratto P."/>
            <person name="Andrade M."/>
            <person name="Kroon E.G."/>
            <person name="Ribeiro B."/>
            <person name="Bergier I."/>
            <person name="Seligmann H."/>
            <person name="Ghigo E."/>
            <person name="Colson P."/>
            <person name="Levasseur A."/>
            <person name="Raoult D."/>
            <person name="Scola B.L."/>
        </authorList>
    </citation>
    <scope>NUCLEOTIDE SEQUENCE</scope>
    <source>
        <strain evidence="3">Deep ocean</strain>
    </source>
</reference>
<dbReference type="GO" id="GO:0016301">
    <property type="term" value="F:kinase activity"/>
    <property type="evidence" value="ECO:0007669"/>
    <property type="project" value="UniProtKB-KW"/>
</dbReference>
<keyword evidence="3" id="KW-0418">Kinase</keyword>
<dbReference type="InterPro" id="IPR001789">
    <property type="entry name" value="Sig_transdc_resp-reg_receiver"/>
</dbReference>
<keyword evidence="1" id="KW-0597">Phosphoprotein</keyword>
<dbReference type="SMART" id="SM00448">
    <property type="entry name" value="REC"/>
    <property type="match status" value="1"/>
</dbReference>
<dbReference type="KEGG" id="vg:80517407"/>
<dbReference type="Gene3D" id="3.40.50.2300">
    <property type="match status" value="1"/>
</dbReference>
<dbReference type="InterPro" id="IPR050956">
    <property type="entry name" value="2C_system_His_kinase"/>
</dbReference>
<accession>A0A6N1NXC3</accession>
<dbReference type="InterPro" id="IPR011006">
    <property type="entry name" value="CheY-like_superfamily"/>
</dbReference>
<dbReference type="PROSITE" id="PS50110">
    <property type="entry name" value="RESPONSE_REGULATORY"/>
    <property type="match status" value="1"/>
</dbReference>
<organism evidence="3">
    <name type="scientific">Tupanvirus deep ocean</name>
    <dbReference type="NCBI Taxonomy" id="2126984"/>
    <lineage>
        <taxon>Viruses</taxon>
        <taxon>Varidnaviria</taxon>
        <taxon>Bamfordvirae</taxon>
        <taxon>Nucleocytoviricota</taxon>
        <taxon>Megaviricetes</taxon>
        <taxon>Imitervirales</taxon>
        <taxon>Mimiviridae</taxon>
        <taxon>Megamimivirinae</taxon>
        <taxon>Tupanvirus</taxon>
        <taxon>Tupanvirus altamarinense</taxon>
    </lineage>
</organism>
<protein>
    <submittedName>
        <fullName evidence="3">Histidine protein kinase SLN1</fullName>
    </submittedName>
</protein>
<dbReference type="SUPFAM" id="SSF52172">
    <property type="entry name" value="CheY-like"/>
    <property type="match status" value="1"/>
</dbReference>
<evidence type="ECO:0000313" key="3">
    <source>
        <dbReference type="EMBL" id="QKU34101.1"/>
    </source>
</evidence>
<reference evidence="3" key="2">
    <citation type="journal article" date="2018" name="Nat. Commun.">
        <title>Tailed giant Tupanvirus possesses the most complete translational apparatus of the known virosphere.</title>
        <authorList>
            <person name="Abrahao J."/>
            <person name="Silva L."/>
            <person name="Silva L.S."/>
            <person name="Khalil J.Y.B."/>
            <person name="Rodrigues R."/>
            <person name="Arantes T."/>
            <person name="Assis F."/>
            <person name="Boratto P."/>
            <person name="Andrade M."/>
            <person name="Kroon E.G."/>
            <person name="Ribeiro B."/>
            <person name="Bergier I."/>
            <person name="Seligmann H."/>
            <person name="Ghigo E."/>
            <person name="Colson P."/>
            <person name="Levasseur A."/>
            <person name="Kroemer G."/>
            <person name="Raoult D."/>
            <person name="La Scola B."/>
        </authorList>
    </citation>
    <scope>NUCLEOTIDE SEQUENCE [LARGE SCALE GENOMIC DNA]</scope>
    <source>
        <strain evidence="3">Deep ocean</strain>
    </source>
</reference>
<dbReference type="Pfam" id="PF00072">
    <property type="entry name" value="Response_reg"/>
    <property type="match status" value="1"/>
</dbReference>
<dbReference type="GeneID" id="80517407"/>
<name>A0A6N1NXC3_9VIRU</name>
<evidence type="ECO:0000256" key="1">
    <source>
        <dbReference type="ARBA" id="ARBA00022553"/>
    </source>
</evidence>
<feature type="domain" description="Response regulatory" evidence="2">
    <location>
        <begin position="55"/>
        <end position="171"/>
    </location>
</feature>
<keyword evidence="3" id="KW-0808">Transferase</keyword>
<dbReference type="PANTHER" id="PTHR43719:SF28">
    <property type="entry name" value="PEROXIDE STRESS-ACTIVATED HISTIDINE KINASE MAK1-RELATED"/>
    <property type="match status" value="1"/>
</dbReference>
<dbReference type="CDD" id="cd17546">
    <property type="entry name" value="REC_hyHK_CKI1_RcsC-like"/>
    <property type="match status" value="1"/>
</dbReference>
<evidence type="ECO:0000259" key="2">
    <source>
        <dbReference type="PROSITE" id="PS50110"/>
    </source>
</evidence>
<proteinExistence type="predicted"/>
<dbReference type="GO" id="GO:0000160">
    <property type="term" value="P:phosphorelay signal transduction system"/>
    <property type="evidence" value="ECO:0007669"/>
    <property type="project" value="InterPro"/>
</dbReference>